<evidence type="ECO:0000256" key="3">
    <source>
        <dbReference type="ARBA" id="ARBA00019077"/>
    </source>
</evidence>
<comment type="function">
    <text evidence="9">Involved in lipopolysaccharide (LPS) biosynthesis. Catalyzes the transfer of 3-deoxy-D-manno-octulosonate (Kdo) residue(s) from CMP-Kdo to lipid IV(A), the tetraacyldisaccharide-1,4'-bisphosphate precursor of lipid A.</text>
</comment>
<dbReference type="EC" id="2.4.99.12" evidence="2 9"/>
<keyword evidence="9" id="KW-0472">Membrane</keyword>
<comment type="subcellular location">
    <subcellularLocation>
        <location evidence="9">Cell membrane</location>
    </subcellularLocation>
</comment>
<dbReference type="InterPro" id="IPR038107">
    <property type="entry name" value="Glycos_transf_N_sf"/>
</dbReference>
<name>A0A290QL38_9BACT</name>
<evidence type="ECO:0000313" key="11">
    <source>
        <dbReference type="EMBL" id="ATC64642.1"/>
    </source>
</evidence>
<dbReference type="AlphaFoldDB" id="A0A290QL38"/>
<feature type="transmembrane region" description="Helical" evidence="9">
    <location>
        <begin position="6"/>
        <end position="22"/>
    </location>
</feature>
<dbReference type="InterPro" id="IPR007507">
    <property type="entry name" value="Glycos_transf_N"/>
</dbReference>
<dbReference type="SUPFAM" id="SSF53756">
    <property type="entry name" value="UDP-Glycosyltransferase/glycogen phosphorylase"/>
    <property type="match status" value="1"/>
</dbReference>
<accession>A0A290QL38</accession>
<evidence type="ECO:0000256" key="6">
    <source>
        <dbReference type="ARBA" id="ARBA00049183"/>
    </source>
</evidence>
<dbReference type="Proteomes" id="UP000217265">
    <property type="component" value="Chromosome"/>
</dbReference>
<gene>
    <name evidence="11" type="ORF">CMV30_12115</name>
</gene>
<dbReference type="GO" id="GO:0009244">
    <property type="term" value="P:lipopolysaccharide core region biosynthetic process"/>
    <property type="evidence" value="ECO:0007669"/>
    <property type="project" value="UniProtKB-UniRule"/>
</dbReference>
<dbReference type="Pfam" id="PF04413">
    <property type="entry name" value="Glycos_transf_N"/>
    <property type="match status" value="1"/>
</dbReference>
<feature type="site" description="Transition state stabilizer" evidence="8">
    <location>
        <position position="211"/>
    </location>
</feature>
<evidence type="ECO:0000259" key="10">
    <source>
        <dbReference type="Pfam" id="PF04413"/>
    </source>
</evidence>
<keyword evidence="12" id="KW-1185">Reference proteome</keyword>
<reference evidence="11 12" key="1">
    <citation type="submission" date="2017-09" db="EMBL/GenBank/DDBJ databases">
        <title>Complete genome sequence of Verrucomicrobial strain HZ-65, isolated from freshwater.</title>
        <authorList>
            <person name="Choi A."/>
        </authorList>
    </citation>
    <scope>NUCLEOTIDE SEQUENCE [LARGE SCALE GENOMIC DNA]</scope>
    <source>
        <strain evidence="11 12">HZ-65</strain>
    </source>
</reference>
<feature type="active site" description="Proton acceptor" evidence="7">
    <location>
        <position position="63"/>
    </location>
</feature>
<keyword evidence="9" id="KW-1003">Cell membrane</keyword>
<evidence type="ECO:0000256" key="9">
    <source>
        <dbReference type="RuleBase" id="RU365103"/>
    </source>
</evidence>
<dbReference type="GO" id="GO:0005886">
    <property type="term" value="C:plasma membrane"/>
    <property type="evidence" value="ECO:0007669"/>
    <property type="project" value="UniProtKB-SubCell"/>
</dbReference>
<feature type="domain" description="3-deoxy-D-manno-octulosonic-acid transferase N-terminal" evidence="10">
    <location>
        <begin position="34"/>
        <end position="213"/>
    </location>
</feature>
<keyword evidence="9" id="KW-0812">Transmembrane</keyword>
<dbReference type="InterPro" id="IPR039901">
    <property type="entry name" value="Kdotransferase"/>
</dbReference>
<evidence type="ECO:0000256" key="5">
    <source>
        <dbReference type="ARBA" id="ARBA00031445"/>
    </source>
</evidence>
<dbReference type="RefSeq" id="WP_096056273.1">
    <property type="nucleotide sequence ID" value="NZ_CP023344.1"/>
</dbReference>
<organism evidence="11 12">
    <name type="scientific">Nibricoccus aquaticus</name>
    <dbReference type="NCBI Taxonomy" id="2576891"/>
    <lineage>
        <taxon>Bacteria</taxon>
        <taxon>Pseudomonadati</taxon>
        <taxon>Verrucomicrobiota</taxon>
        <taxon>Opitutia</taxon>
        <taxon>Opitutales</taxon>
        <taxon>Opitutaceae</taxon>
        <taxon>Nibricoccus</taxon>
    </lineage>
</organism>
<keyword evidence="9" id="KW-0448">Lipopolysaccharide biosynthesis</keyword>
<feature type="site" description="Transition state stabilizer" evidence="8">
    <location>
        <position position="133"/>
    </location>
</feature>
<dbReference type="OrthoDB" id="9789797at2"/>
<keyword evidence="4 9" id="KW-0808">Transferase</keyword>
<dbReference type="GO" id="GO:0009245">
    <property type="term" value="P:lipid A biosynthetic process"/>
    <property type="evidence" value="ECO:0007669"/>
    <property type="project" value="TreeGrafter"/>
</dbReference>
<dbReference type="Gene3D" id="3.40.50.2000">
    <property type="entry name" value="Glycogen Phosphorylase B"/>
    <property type="match status" value="1"/>
</dbReference>
<evidence type="ECO:0000256" key="8">
    <source>
        <dbReference type="PIRSR" id="PIRSR639901-2"/>
    </source>
</evidence>
<evidence type="ECO:0000256" key="2">
    <source>
        <dbReference type="ARBA" id="ARBA00012621"/>
    </source>
</evidence>
<sequence length="438" mass="47455">MLWFYRVMFVPALLVAAPYYLWRMRKRGGYRDGFAQRFGAVDALPAKRAGVKRIWLQAVSVGEMLAIGPVIDGLMKRGDVEIYLTTTTSTGHKLAVERYAAKVMAIGYFPTDWCFFSARAWKRIAPDLAILTEGERWPEFIAQARKRSVPLIALNGRLSDRSFSRMRAWLWAVRPLMSGITRVLACSEHDAARFRELGFSADSVSSTGNIKLDVTIPVLTEAERAKLRGELGLSFAGAGASGVGAVPVLLGSSTWPGEEVALVGALKALREAGIAARLLIVPRHAERRGDVETALKETGFSFHFRSRGAAAGEVDIAVGDTTGELRKFTQLADVVFVGKSLPPHGEGQTPVEAAALGRAILFGPGMSNFRPISRELIESGAARVVHDAEELAVVSTLLFREAGVRAAMATAAQGWHRANQGAVARSLAALDEELRKLG</sequence>
<evidence type="ECO:0000256" key="4">
    <source>
        <dbReference type="ARBA" id="ARBA00022679"/>
    </source>
</evidence>
<keyword evidence="9" id="KW-1133">Transmembrane helix</keyword>
<comment type="pathway">
    <text evidence="1 9">Bacterial outer membrane biogenesis; LPS core biosynthesis.</text>
</comment>
<proteinExistence type="inferred from homology"/>
<comment type="catalytic activity">
    <reaction evidence="6 9">
        <text>lipid IVA (E. coli) + CMP-3-deoxy-beta-D-manno-octulosonate = alpha-Kdo-(2-&gt;6)-lipid IVA (E. coli) + CMP + H(+)</text>
        <dbReference type="Rhea" id="RHEA:28066"/>
        <dbReference type="ChEBI" id="CHEBI:15378"/>
        <dbReference type="ChEBI" id="CHEBI:58603"/>
        <dbReference type="ChEBI" id="CHEBI:60364"/>
        <dbReference type="ChEBI" id="CHEBI:60377"/>
        <dbReference type="ChEBI" id="CHEBI:85987"/>
        <dbReference type="EC" id="2.4.99.12"/>
    </reaction>
</comment>
<dbReference type="UniPathway" id="UPA00958"/>
<dbReference type="EMBL" id="CP023344">
    <property type="protein sequence ID" value="ATC64642.1"/>
    <property type="molecule type" value="Genomic_DNA"/>
</dbReference>
<dbReference type="Gene3D" id="3.40.50.11720">
    <property type="entry name" value="3-Deoxy-D-manno-octulosonic-acid transferase, N-terminal domain"/>
    <property type="match status" value="1"/>
</dbReference>
<dbReference type="GO" id="GO:0043842">
    <property type="term" value="F:Kdo transferase activity"/>
    <property type="evidence" value="ECO:0007669"/>
    <property type="project" value="UniProtKB-EC"/>
</dbReference>
<comment type="similarity">
    <text evidence="9">Belongs to the glycosyltransferase group 1 family.</text>
</comment>
<protein>
    <recommendedName>
        <fullName evidence="3 9">3-deoxy-D-manno-octulosonic acid transferase</fullName>
        <shortName evidence="9">Kdo transferase</shortName>
        <ecNumber evidence="2 9">2.4.99.12</ecNumber>
    </recommendedName>
    <alternativeName>
        <fullName evidence="5 9">Lipid IV(A) 3-deoxy-D-manno-octulosonic acid transferase</fullName>
    </alternativeName>
</protein>
<evidence type="ECO:0000256" key="7">
    <source>
        <dbReference type="PIRSR" id="PIRSR639901-1"/>
    </source>
</evidence>
<dbReference type="PANTHER" id="PTHR42755">
    <property type="entry name" value="3-DEOXY-MANNO-OCTULOSONATE CYTIDYLYLTRANSFERASE"/>
    <property type="match status" value="1"/>
</dbReference>
<dbReference type="KEGG" id="vbh:CMV30_12115"/>
<evidence type="ECO:0000256" key="1">
    <source>
        <dbReference type="ARBA" id="ARBA00004713"/>
    </source>
</evidence>
<dbReference type="PANTHER" id="PTHR42755:SF1">
    <property type="entry name" value="3-DEOXY-D-MANNO-OCTULOSONIC ACID TRANSFERASE, MITOCHONDRIAL-RELATED"/>
    <property type="match status" value="1"/>
</dbReference>
<evidence type="ECO:0000313" key="12">
    <source>
        <dbReference type="Proteomes" id="UP000217265"/>
    </source>
</evidence>